<dbReference type="InterPro" id="IPR001087">
    <property type="entry name" value="GDSL"/>
</dbReference>
<dbReference type="SUPFAM" id="SSF52266">
    <property type="entry name" value="SGNH hydrolase"/>
    <property type="match status" value="1"/>
</dbReference>
<name>A0AAD5JL34_9FUNG</name>
<evidence type="ECO:0008006" key="4">
    <source>
        <dbReference type="Google" id="ProtNLM"/>
    </source>
</evidence>
<dbReference type="Gene3D" id="3.40.50.1110">
    <property type="entry name" value="SGNH hydrolase"/>
    <property type="match status" value="1"/>
</dbReference>
<dbReference type="PANTHER" id="PTHR21325:SF31">
    <property type="entry name" value="GH22081P-RELATED"/>
    <property type="match status" value="1"/>
</dbReference>
<dbReference type="PANTHER" id="PTHR21325">
    <property type="entry name" value="PHOSPHOLIPASE B, PLB1"/>
    <property type="match status" value="1"/>
</dbReference>
<dbReference type="InterPro" id="IPR036514">
    <property type="entry name" value="SGNH_hydro_sf"/>
</dbReference>
<dbReference type="EMBL" id="JAIXMP010000075">
    <property type="protein sequence ID" value="KAI9243323.1"/>
    <property type="molecule type" value="Genomic_DNA"/>
</dbReference>
<feature type="signal peptide" evidence="1">
    <location>
        <begin position="1"/>
        <end position="25"/>
    </location>
</feature>
<dbReference type="GO" id="GO:0006644">
    <property type="term" value="P:phospholipid metabolic process"/>
    <property type="evidence" value="ECO:0007669"/>
    <property type="project" value="TreeGrafter"/>
</dbReference>
<accession>A0AAD5JL34</accession>
<proteinExistence type="predicted"/>
<evidence type="ECO:0000313" key="3">
    <source>
        <dbReference type="Proteomes" id="UP001209540"/>
    </source>
</evidence>
<dbReference type="Pfam" id="PF00657">
    <property type="entry name" value="Lipase_GDSL"/>
    <property type="match status" value="1"/>
</dbReference>
<feature type="chain" id="PRO_5042085225" description="Phospholipase B1, membrane-associated" evidence="1">
    <location>
        <begin position="26"/>
        <end position="342"/>
    </location>
</feature>
<reference evidence="2" key="1">
    <citation type="journal article" date="2022" name="IScience">
        <title>Evolution of zygomycete secretomes and the origins of terrestrial fungal ecologies.</title>
        <authorList>
            <person name="Chang Y."/>
            <person name="Wang Y."/>
            <person name="Mondo S."/>
            <person name="Ahrendt S."/>
            <person name="Andreopoulos W."/>
            <person name="Barry K."/>
            <person name="Beard J."/>
            <person name="Benny G.L."/>
            <person name="Blankenship S."/>
            <person name="Bonito G."/>
            <person name="Cuomo C."/>
            <person name="Desiro A."/>
            <person name="Gervers K.A."/>
            <person name="Hundley H."/>
            <person name="Kuo A."/>
            <person name="LaButti K."/>
            <person name="Lang B.F."/>
            <person name="Lipzen A."/>
            <person name="O'Donnell K."/>
            <person name="Pangilinan J."/>
            <person name="Reynolds N."/>
            <person name="Sandor L."/>
            <person name="Smith M.E."/>
            <person name="Tsang A."/>
            <person name="Grigoriev I.V."/>
            <person name="Stajich J.E."/>
            <person name="Spatafora J.W."/>
        </authorList>
    </citation>
    <scope>NUCLEOTIDE SEQUENCE</scope>
    <source>
        <strain evidence="2">RSA 2281</strain>
    </source>
</reference>
<organism evidence="2 3">
    <name type="scientific">Phascolomyces articulosus</name>
    <dbReference type="NCBI Taxonomy" id="60185"/>
    <lineage>
        <taxon>Eukaryota</taxon>
        <taxon>Fungi</taxon>
        <taxon>Fungi incertae sedis</taxon>
        <taxon>Mucoromycota</taxon>
        <taxon>Mucoromycotina</taxon>
        <taxon>Mucoromycetes</taxon>
        <taxon>Mucorales</taxon>
        <taxon>Lichtheimiaceae</taxon>
        <taxon>Phascolomyces</taxon>
    </lineage>
</organism>
<dbReference type="InterPro" id="IPR038885">
    <property type="entry name" value="PLB1"/>
</dbReference>
<keyword evidence="3" id="KW-1185">Reference proteome</keyword>
<evidence type="ECO:0000256" key="1">
    <source>
        <dbReference type="SAM" id="SignalP"/>
    </source>
</evidence>
<dbReference type="AlphaFoldDB" id="A0AAD5JL34"/>
<sequence length="342" mass="37792">MLSVIYTTFLMPTVLLTTALSNVKQDELPGDRNNPNDHVNDHGFDFPLQIGCPLMAPRSDGGAKSVSDLRPDDIKVVIGVGDSVMAGFGAKGIQNDRFISTKTLSESRGVSFAMGGDRDAITLPNIIHYYTPTLYGSSVGEQFFTLCFGDSFCPKGQYKKEVDVLNAAQSGARSSNLNHEIDYLLDRLDDAYSSNQIQPGDWKLLTLFVGSNDICHSCTTATSLPPPFLMNVAAAIERIRVTIRNVLVQIVGVMRVDEIFVETQNYPEYCQPFPRFTDFVLHDHECECAHTPANRTVMSTLTPQYNVGLQKIAQSYIANDSFAVTFQPLKVDIMSFPIQAIR</sequence>
<keyword evidence="1" id="KW-0732">Signal</keyword>
<evidence type="ECO:0000313" key="2">
    <source>
        <dbReference type="EMBL" id="KAI9243323.1"/>
    </source>
</evidence>
<dbReference type="GO" id="GO:0004620">
    <property type="term" value="F:phospholipase activity"/>
    <property type="evidence" value="ECO:0007669"/>
    <property type="project" value="InterPro"/>
</dbReference>
<dbReference type="Proteomes" id="UP001209540">
    <property type="component" value="Unassembled WGS sequence"/>
</dbReference>
<reference evidence="2" key="2">
    <citation type="submission" date="2023-02" db="EMBL/GenBank/DDBJ databases">
        <authorList>
            <consortium name="DOE Joint Genome Institute"/>
            <person name="Mondo S.J."/>
            <person name="Chang Y."/>
            <person name="Wang Y."/>
            <person name="Ahrendt S."/>
            <person name="Andreopoulos W."/>
            <person name="Barry K."/>
            <person name="Beard J."/>
            <person name="Benny G.L."/>
            <person name="Blankenship S."/>
            <person name="Bonito G."/>
            <person name="Cuomo C."/>
            <person name="Desiro A."/>
            <person name="Gervers K.A."/>
            <person name="Hundley H."/>
            <person name="Kuo A."/>
            <person name="LaButti K."/>
            <person name="Lang B.F."/>
            <person name="Lipzen A."/>
            <person name="O'Donnell K."/>
            <person name="Pangilinan J."/>
            <person name="Reynolds N."/>
            <person name="Sandor L."/>
            <person name="Smith M.W."/>
            <person name="Tsang A."/>
            <person name="Grigoriev I.V."/>
            <person name="Stajich J.E."/>
            <person name="Spatafora J.W."/>
        </authorList>
    </citation>
    <scope>NUCLEOTIDE SEQUENCE</scope>
    <source>
        <strain evidence="2">RSA 2281</strain>
    </source>
</reference>
<comment type="caution">
    <text evidence="2">The sequence shown here is derived from an EMBL/GenBank/DDBJ whole genome shotgun (WGS) entry which is preliminary data.</text>
</comment>
<protein>
    <recommendedName>
        <fullName evidence="4">Phospholipase B1, membrane-associated</fullName>
    </recommendedName>
</protein>
<gene>
    <name evidence="2" type="ORF">BDA99DRAFT_333870</name>
</gene>